<feature type="transmembrane region" description="Helical" evidence="2">
    <location>
        <begin position="65"/>
        <end position="88"/>
    </location>
</feature>
<comment type="caution">
    <text evidence="3">The sequence shown here is derived from an EMBL/GenBank/DDBJ whole genome shotgun (WGS) entry which is preliminary data.</text>
</comment>
<feature type="compositionally biased region" description="Low complexity" evidence="1">
    <location>
        <begin position="152"/>
        <end position="169"/>
    </location>
</feature>
<organism evidence="3 4">
    <name type="scientific">Pseudoxanthomonas composti</name>
    <dbReference type="NCBI Taxonomy" id="2137479"/>
    <lineage>
        <taxon>Bacteria</taxon>
        <taxon>Pseudomonadati</taxon>
        <taxon>Pseudomonadota</taxon>
        <taxon>Gammaproteobacteria</taxon>
        <taxon>Lysobacterales</taxon>
        <taxon>Lysobacteraceae</taxon>
        <taxon>Pseudoxanthomonas</taxon>
    </lineage>
</organism>
<sequence>MTDPTQDPGEGSARPDAPSLEDSLKQFGKAGRDGFGAAVDTGRALRSLFAADFALARASIARACAWLAVAVTFGASSWLLLMGAFIALLQRLGLSWLSSMAVASLVSVVITGLAMWQVLRYFEFTRLDATRRQLRKLGIGGDDEEEEDEKAPTASAPTAVPTQPTERAP</sequence>
<keyword evidence="2" id="KW-0812">Transmembrane</keyword>
<keyword evidence="4" id="KW-1185">Reference proteome</keyword>
<keyword evidence="2" id="KW-1133">Transmembrane helix</keyword>
<protein>
    <submittedName>
        <fullName evidence="3">Phage holin family protein</fullName>
    </submittedName>
</protein>
<feature type="transmembrane region" description="Helical" evidence="2">
    <location>
        <begin position="94"/>
        <end position="116"/>
    </location>
</feature>
<gene>
    <name evidence="3" type="ORF">EPA99_13710</name>
</gene>
<feature type="region of interest" description="Disordered" evidence="1">
    <location>
        <begin position="1"/>
        <end position="22"/>
    </location>
</feature>
<proteinExistence type="predicted"/>
<name>A0A4Q1JSZ6_9GAMM</name>
<dbReference type="EMBL" id="SAWZ01000007">
    <property type="protein sequence ID" value="RXR03484.1"/>
    <property type="molecule type" value="Genomic_DNA"/>
</dbReference>
<dbReference type="Proteomes" id="UP000289784">
    <property type="component" value="Unassembled WGS sequence"/>
</dbReference>
<dbReference type="AlphaFoldDB" id="A0A4Q1JSZ6"/>
<feature type="region of interest" description="Disordered" evidence="1">
    <location>
        <begin position="138"/>
        <end position="169"/>
    </location>
</feature>
<accession>A0A4Q1JSZ6</accession>
<reference evidence="3 4" key="1">
    <citation type="submission" date="2019-01" db="EMBL/GenBank/DDBJ databases">
        <title>Pseudoxanthomonas composti sp. nov., isolated from compost.</title>
        <authorList>
            <person name="Yang G."/>
        </authorList>
    </citation>
    <scope>NUCLEOTIDE SEQUENCE [LARGE SCALE GENOMIC DNA]</scope>
    <source>
        <strain evidence="3 4">GSS15</strain>
    </source>
</reference>
<evidence type="ECO:0000313" key="3">
    <source>
        <dbReference type="EMBL" id="RXR03484.1"/>
    </source>
</evidence>
<keyword evidence="2" id="KW-0472">Membrane</keyword>
<dbReference type="OrthoDB" id="6058188at2"/>
<dbReference type="RefSeq" id="WP_129471796.1">
    <property type="nucleotide sequence ID" value="NZ_SAWZ01000007.1"/>
</dbReference>
<evidence type="ECO:0000256" key="1">
    <source>
        <dbReference type="SAM" id="MobiDB-lite"/>
    </source>
</evidence>
<evidence type="ECO:0000256" key="2">
    <source>
        <dbReference type="SAM" id="Phobius"/>
    </source>
</evidence>
<evidence type="ECO:0000313" key="4">
    <source>
        <dbReference type="Proteomes" id="UP000289784"/>
    </source>
</evidence>